<dbReference type="EMBL" id="BMAO01021775">
    <property type="protein sequence ID" value="GFQ77338.1"/>
    <property type="molecule type" value="Genomic_DNA"/>
</dbReference>
<dbReference type="AlphaFoldDB" id="A0A8X6G9A4"/>
<comment type="caution">
    <text evidence="1">The sequence shown here is derived from an EMBL/GenBank/DDBJ whole genome shotgun (WGS) entry which is preliminary data.</text>
</comment>
<dbReference type="OrthoDB" id="10278015at2759"/>
<dbReference type="Proteomes" id="UP000887116">
    <property type="component" value="Unassembled WGS sequence"/>
</dbReference>
<proteinExistence type="predicted"/>
<protein>
    <submittedName>
        <fullName evidence="1">Uncharacterized protein</fullName>
    </submittedName>
</protein>
<name>A0A8X6G9A4_TRICU</name>
<accession>A0A8X6G9A4</accession>
<evidence type="ECO:0000313" key="2">
    <source>
        <dbReference type="Proteomes" id="UP000887116"/>
    </source>
</evidence>
<reference evidence="1" key="1">
    <citation type="submission" date="2020-07" db="EMBL/GenBank/DDBJ databases">
        <title>Multicomponent nature underlies the extraordinary mechanical properties of spider dragline silk.</title>
        <authorList>
            <person name="Kono N."/>
            <person name="Nakamura H."/>
            <person name="Mori M."/>
            <person name="Yoshida Y."/>
            <person name="Ohtoshi R."/>
            <person name="Malay A.D."/>
            <person name="Moran D.A.P."/>
            <person name="Tomita M."/>
            <person name="Numata K."/>
            <person name="Arakawa K."/>
        </authorList>
    </citation>
    <scope>NUCLEOTIDE SEQUENCE</scope>
</reference>
<evidence type="ECO:0000313" key="1">
    <source>
        <dbReference type="EMBL" id="GFQ77338.1"/>
    </source>
</evidence>
<organism evidence="1 2">
    <name type="scientific">Trichonephila clavata</name>
    <name type="common">Joro spider</name>
    <name type="synonym">Nephila clavata</name>
    <dbReference type="NCBI Taxonomy" id="2740835"/>
    <lineage>
        <taxon>Eukaryota</taxon>
        <taxon>Metazoa</taxon>
        <taxon>Ecdysozoa</taxon>
        <taxon>Arthropoda</taxon>
        <taxon>Chelicerata</taxon>
        <taxon>Arachnida</taxon>
        <taxon>Araneae</taxon>
        <taxon>Araneomorphae</taxon>
        <taxon>Entelegynae</taxon>
        <taxon>Araneoidea</taxon>
        <taxon>Nephilidae</taxon>
        <taxon>Trichonephila</taxon>
    </lineage>
</organism>
<gene>
    <name evidence="1" type="ORF">TNCT_402361</name>
</gene>
<sequence length="95" mass="10496">MLRYDLVMVKLTNNYNVSEDIGTSNGCAIPAFVAELLLAFCNTHSCPVTHSYDEVRSFLAQPLLSGCQTRNLAADYTGCEGRSVSHHPVKEQNFN</sequence>
<keyword evidence="2" id="KW-1185">Reference proteome</keyword>